<dbReference type="GO" id="GO:0052689">
    <property type="term" value="F:carboxylic ester hydrolase activity"/>
    <property type="evidence" value="ECO:0007669"/>
    <property type="project" value="TreeGrafter"/>
</dbReference>
<dbReference type="Proteomes" id="UP000285262">
    <property type="component" value="Unassembled WGS sequence"/>
</dbReference>
<feature type="transmembrane region" description="Helical" evidence="2">
    <location>
        <begin position="42"/>
        <end position="64"/>
    </location>
</feature>
<evidence type="ECO:0000313" key="14">
    <source>
        <dbReference type="Proteomes" id="UP000470926"/>
    </source>
</evidence>
<evidence type="ECO:0000313" key="7">
    <source>
        <dbReference type="EMBL" id="RHJ18096.1"/>
    </source>
</evidence>
<dbReference type="Proteomes" id="UP000437631">
    <property type="component" value="Unassembled WGS sequence"/>
</dbReference>
<reference evidence="10 11" key="2">
    <citation type="submission" date="2018-08" db="EMBL/GenBank/DDBJ databases">
        <title>A genome reference for cultivated species of the human gut microbiota.</title>
        <authorList>
            <person name="Zou Y."/>
            <person name="Xue W."/>
            <person name="Luo G."/>
        </authorList>
    </citation>
    <scope>NUCLEOTIDE SEQUENCE [LARGE SCALE GENOMIC DNA]</scope>
    <source>
        <strain evidence="8 11">AF45-19</strain>
        <strain evidence="7 10">AM12-20</strain>
    </source>
</reference>
<dbReference type="InterPro" id="IPR029058">
    <property type="entry name" value="AB_hydrolase_fold"/>
</dbReference>
<sequence>MSGVSEQERQSSAASQSLRQESASSPARPQPQHQPWTRGRRLMVNLPIFIMLLGILVSVANLTASTWNYEPTEQTIETLDANTAVTFANPSGEKLAKKGDYEVAKRYVTIKAKRPSTGEIQNIKVLIRKPKGAGNGRPGVVFMHGAGYGTCDNSFGDMASDLSSAGFVTAVLDKPVWSTNDANRDYPGSAAIYDQVINLLRKMDTVDASKVGIYATSESTWISSYLLQRDPDVAFQVLLSPMVYEPRYSLGFLAAQDFALVGAHDGYQSIVRRVFNIDASLFGLTNLDIDTLTPKAYAIPTLVAYGTKDVMTAQVEGTEKIVDLAHQAGNWDVTIRTYPIANHVLRLGDEANSGTPFADAYVDDVVDWAVGTTHGLKQTSERVAGTRMYQSIAVPLDLKANRGLTIYLVALHASMLVLLLAAGVLWLAVLMRKIWARAHGRRYRLGLAQGFKNSLVTLTIATMATFVLFCAGLGDVIMGVVKLAWGSAPVENPGVMYWSWPVIQIVCVAVVWAWSRVFMRLIEEATHRGIAQWPPRKGAIGEIVSGRQPVLASTRFGRVMFWLTVAAMFCVLLVFAFWGLFIY</sequence>
<accession>A0A2R4G4D9</accession>
<evidence type="ECO:0000313" key="10">
    <source>
        <dbReference type="Proteomes" id="UP000284589"/>
    </source>
</evidence>
<dbReference type="Proteomes" id="UP000470926">
    <property type="component" value="Unassembled WGS sequence"/>
</dbReference>
<name>A0A2R4G4D9_BIFAD</name>
<keyword evidence="2" id="KW-1133">Transmembrane helix</keyword>
<feature type="transmembrane region" description="Helical" evidence="2">
    <location>
        <begin position="404"/>
        <end position="430"/>
    </location>
</feature>
<feature type="transmembrane region" description="Helical" evidence="2">
    <location>
        <begin position="451"/>
        <end position="474"/>
    </location>
</feature>
<dbReference type="EMBL" id="QRLP01000003">
    <property type="protein sequence ID" value="RHJ18096.1"/>
    <property type="molecule type" value="Genomic_DNA"/>
</dbReference>
<evidence type="ECO:0000313" key="8">
    <source>
        <dbReference type="EMBL" id="RHK26818.1"/>
    </source>
</evidence>
<dbReference type="EMBL" id="WDLT01000003">
    <property type="protein sequence ID" value="KAB5747116.1"/>
    <property type="molecule type" value="Genomic_DNA"/>
</dbReference>
<evidence type="ECO:0000313" key="13">
    <source>
        <dbReference type="Proteomes" id="UP000464884"/>
    </source>
</evidence>
<dbReference type="OMA" id="YWSWPVI"/>
<gene>
    <name evidence="3" type="ORF">C8077_07155</name>
    <name evidence="8" type="ORF">DW072_03570</name>
    <name evidence="7" type="ORF">DW139_05445</name>
    <name evidence="6" type="ORF">F3K97_08180</name>
    <name evidence="5" type="ORF">GA542_06410</name>
    <name evidence="4" type="ORF">GA752_03670</name>
</gene>
<evidence type="ECO:0000256" key="2">
    <source>
        <dbReference type="SAM" id="Phobius"/>
    </source>
</evidence>
<dbReference type="EMBL" id="CP028341">
    <property type="protein sequence ID" value="AVT45698.1"/>
    <property type="molecule type" value="Genomic_DNA"/>
</dbReference>
<evidence type="ECO:0000313" key="6">
    <source>
        <dbReference type="EMBL" id="QHB63217.1"/>
    </source>
</evidence>
<keyword evidence="3" id="KW-0378">Hydrolase</keyword>
<proteinExistence type="predicted"/>
<dbReference type="EMBL" id="QRNG01000003">
    <property type="protein sequence ID" value="RHK26818.1"/>
    <property type="molecule type" value="Genomic_DNA"/>
</dbReference>
<evidence type="ECO:0000313" key="12">
    <source>
        <dbReference type="Proteomes" id="UP000437631"/>
    </source>
</evidence>
<evidence type="ECO:0000313" key="3">
    <source>
        <dbReference type="EMBL" id="AVT45698.1"/>
    </source>
</evidence>
<dbReference type="InterPro" id="IPR053145">
    <property type="entry name" value="AB_hydrolase_Est10"/>
</dbReference>
<feature type="transmembrane region" description="Helical" evidence="2">
    <location>
        <begin position="559"/>
        <end position="581"/>
    </location>
</feature>
<protein>
    <submittedName>
        <fullName evidence="3">Alpha/beta hydrolase</fullName>
    </submittedName>
</protein>
<evidence type="ECO:0000313" key="9">
    <source>
        <dbReference type="Proteomes" id="UP000241454"/>
    </source>
</evidence>
<dbReference type="EMBL" id="WDFR01000002">
    <property type="protein sequence ID" value="KAB6030458.1"/>
    <property type="molecule type" value="Genomic_DNA"/>
</dbReference>
<dbReference type="Gene3D" id="3.40.50.1820">
    <property type="entry name" value="alpha/beta hydrolase"/>
    <property type="match status" value="1"/>
</dbReference>
<dbReference type="Proteomes" id="UP000284589">
    <property type="component" value="Unassembled WGS sequence"/>
</dbReference>
<feature type="region of interest" description="Disordered" evidence="1">
    <location>
        <begin position="1"/>
        <end position="38"/>
    </location>
</feature>
<feature type="transmembrane region" description="Helical" evidence="2">
    <location>
        <begin position="494"/>
        <end position="514"/>
    </location>
</feature>
<dbReference type="PANTHER" id="PTHR43265:SF1">
    <property type="entry name" value="ESTERASE ESTD"/>
    <property type="match status" value="1"/>
</dbReference>
<dbReference type="AlphaFoldDB" id="A0A2R4G4D9"/>
<reference evidence="12 14" key="3">
    <citation type="journal article" date="2019" name="Nat. Med.">
        <title>A library of human gut bacterial isolates paired with longitudinal multiomics data enables mechanistic microbiome research.</title>
        <authorList>
            <person name="Poyet M."/>
            <person name="Groussin M."/>
            <person name="Gibbons S.M."/>
            <person name="Avila-Pacheco J."/>
            <person name="Jiang X."/>
            <person name="Kearney S.M."/>
            <person name="Perrotta A.R."/>
            <person name="Berdy B."/>
            <person name="Zhao S."/>
            <person name="Lieberman T.D."/>
            <person name="Swanson P.K."/>
            <person name="Smith M."/>
            <person name="Roesemann S."/>
            <person name="Alexander J.E."/>
            <person name="Rich S.A."/>
            <person name="Livny J."/>
            <person name="Vlamakis H."/>
            <person name="Clish C."/>
            <person name="Bullock K."/>
            <person name="Deik A."/>
            <person name="Scott J."/>
            <person name="Pierce K.A."/>
            <person name="Xavier R.J."/>
            <person name="Alm E.J."/>
        </authorList>
    </citation>
    <scope>NUCLEOTIDE SEQUENCE [LARGE SCALE GENOMIC DNA]</scope>
    <source>
        <strain evidence="4 12">BIOML-A190</strain>
        <strain evidence="5 14">BIOML-A26</strain>
    </source>
</reference>
<keyword evidence="2" id="KW-0472">Membrane</keyword>
<evidence type="ECO:0000313" key="5">
    <source>
        <dbReference type="EMBL" id="KAB6030458.1"/>
    </source>
</evidence>
<dbReference type="EMBL" id="CP047129">
    <property type="protein sequence ID" value="QHB63217.1"/>
    <property type="molecule type" value="Genomic_DNA"/>
</dbReference>
<dbReference type="RefSeq" id="WP_011743487.1">
    <property type="nucleotide sequence ID" value="NZ_CAXSWS010000002.1"/>
</dbReference>
<dbReference type="SUPFAM" id="SSF53474">
    <property type="entry name" value="alpha/beta-Hydrolases"/>
    <property type="match status" value="1"/>
</dbReference>
<feature type="compositionally biased region" description="Low complexity" evidence="1">
    <location>
        <begin position="10"/>
        <end position="25"/>
    </location>
</feature>
<evidence type="ECO:0000256" key="1">
    <source>
        <dbReference type="SAM" id="MobiDB-lite"/>
    </source>
</evidence>
<dbReference type="Proteomes" id="UP000241454">
    <property type="component" value="Chromosome"/>
</dbReference>
<dbReference type="PANTHER" id="PTHR43265">
    <property type="entry name" value="ESTERASE ESTD"/>
    <property type="match status" value="1"/>
</dbReference>
<keyword evidence="2" id="KW-0812">Transmembrane</keyword>
<dbReference type="Proteomes" id="UP000464884">
    <property type="component" value="Chromosome"/>
</dbReference>
<evidence type="ECO:0000313" key="11">
    <source>
        <dbReference type="Proteomes" id="UP000285262"/>
    </source>
</evidence>
<reference evidence="3 9" key="1">
    <citation type="submission" date="2018-03" db="EMBL/GenBank/DDBJ databases">
        <authorList>
            <person name="Keele B.F."/>
        </authorList>
    </citation>
    <scope>NUCLEOTIDE SEQUENCE [LARGE SCALE GENOMIC DNA]</scope>
    <source>
        <strain evidence="3 9">1-11</strain>
    </source>
</reference>
<reference evidence="6 13" key="4">
    <citation type="submission" date="2019-12" db="EMBL/GenBank/DDBJ databases">
        <title>Draft Genome Sequence of Bifidobacterium adolescentis ZJ2.</title>
        <authorList>
            <person name="Jin Z."/>
        </authorList>
    </citation>
    <scope>NUCLEOTIDE SEQUENCE [LARGE SCALE GENOMIC DNA]</scope>
    <source>
        <strain evidence="6 13">ZJ2</strain>
    </source>
</reference>
<organism evidence="3 9">
    <name type="scientific">Bifidobacterium adolescentis</name>
    <dbReference type="NCBI Taxonomy" id="1680"/>
    <lineage>
        <taxon>Bacteria</taxon>
        <taxon>Bacillati</taxon>
        <taxon>Actinomycetota</taxon>
        <taxon>Actinomycetes</taxon>
        <taxon>Bifidobacteriales</taxon>
        <taxon>Bifidobacteriaceae</taxon>
        <taxon>Bifidobacterium</taxon>
    </lineage>
</organism>
<evidence type="ECO:0000313" key="4">
    <source>
        <dbReference type="EMBL" id="KAB5747116.1"/>
    </source>
</evidence>